<keyword evidence="1" id="KW-0378">Hydrolase</keyword>
<gene>
    <name evidence="1" type="ORF">ACFS5J_02640</name>
</gene>
<accession>A0ABW5YIJ0</accession>
<proteinExistence type="predicted"/>
<reference evidence="2" key="1">
    <citation type="journal article" date="2019" name="Int. J. Syst. Evol. Microbiol.">
        <title>The Global Catalogue of Microorganisms (GCM) 10K type strain sequencing project: providing services to taxonomists for standard genome sequencing and annotation.</title>
        <authorList>
            <consortium name="The Broad Institute Genomics Platform"/>
            <consortium name="The Broad Institute Genome Sequencing Center for Infectious Disease"/>
            <person name="Wu L."/>
            <person name="Ma J."/>
        </authorList>
    </citation>
    <scope>NUCLEOTIDE SEQUENCE [LARGE SCALE GENOMIC DNA]</scope>
    <source>
        <strain evidence="2">KCTC 22671</strain>
    </source>
</reference>
<dbReference type="Pfam" id="PF13419">
    <property type="entry name" value="HAD_2"/>
    <property type="match status" value="1"/>
</dbReference>
<dbReference type="Gene3D" id="3.40.50.1000">
    <property type="entry name" value="HAD superfamily/HAD-like"/>
    <property type="match status" value="1"/>
</dbReference>
<dbReference type="RefSeq" id="WP_379810427.1">
    <property type="nucleotide sequence ID" value="NZ_JBHUPC010000010.1"/>
</dbReference>
<dbReference type="Gene3D" id="1.10.150.240">
    <property type="entry name" value="Putative phosphatase, domain 2"/>
    <property type="match status" value="1"/>
</dbReference>
<dbReference type="GO" id="GO:0016787">
    <property type="term" value="F:hydrolase activity"/>
    <property type="evidence" value="ECO:0007669"/>
    <property type="project" value="UniProtKB-KW"/>
</dbReference>
<dbReference type="InterPro" id="IPR036412">
    <property type="entry name" value="HAD-like_sf"/>
</dbReference>
<dbReference type="CDD" id="cd02603">
    <property type="entry name" value="HAD_sEH-N_like"/>
    <property type="match status" value="1"/>
</dbReference>
<dbReference type="SUPFAM" id="SSF56784">
    <property type="entry name" value="HAD-like"/>
    <property type="match status" value="1"/>
</dbReference>
<protein>
    <submittedName>
        <fullName evidence="1">HAD family hydrolase</fullName>
    </submittedName>
</protein>
<dbReference type="SFLD" id="SFLDG01129">
    <property type="entry name" value="C1.5:_HAD__Beta-PGM__Phosphata"/>
    <property type="match status" value="1"/>
</dbReference>
<dbReference type="InterPro" id="IPR006439">
    <property type="entry name" value="HAD-SF_hydro_IA"/>
</dbReference>
<evidence type="ECO:0000313" key="1">
    <source>
        <dbReference type="EMBL" id="MFD2890906.1"/>
    </source>
</evidence>
<dbReference type="InterPro" id="IPR023214">
    <property type="entry name" value="HAD_sf"/>
</dbReference>
<organism evidence="1 2">
    <name type="scientific">Flavobacterium chuncheonense</name>
    <dbReference type="NCBI Taxonomy" id="2026653"/>
    <lineage>
        <taxon>Bacteria</taxon>
        <taxon>Pseudomonadati</taxon>
        <taxon>Bacteroidota</taxon>
        <taxon>Flavobacteriia</taxon>
        <taxon>Flavobacteriales</taxon>
        <taxon>Flavobacteriaceae</taxon>
        <taxon>Flavobacterium</taxon>
    </lineage>
</organism>
<comment type="caution">
    <text evidence="1">The sequence shown here is derived from an EMBL/GenBank/DDBJ whole genome shotgun (WGS) entry which is preliminary data.</text>
</comment>
<name>A0ABW5YIJ0_9FLAO</name>
<dbReference type="NCBIfam" id="TIGR01549">
    <property type="entry name" value="HAD-SF-IA-v1"/>
    <property type="match status" value="1"/>
</dbReference>
<dbReference type="Proteomes" id="UP001597534">
    <property type="component" value="Unassembled WGS sequence"/>
</dbReference>
<dbReference type="EMBL" id="JBHUPC010000010">
    <property type="protein sequence ID" value="MFD2890906.1"/>
    <property type="molecule type" value="Genomic_DNA"/>
</dbReference>
<dbReference type="InterPro" id="IPR041492">
    <property type="entry name" value="HAD_2"/>
</dbReference>
<keyword evidence="2" id="KW-1185">Reference proteome</keyword>
<dbReference type="InterPro" id="IPR023198">
    <property type="entry name" value="PGP-like_dom2"/>
</dbReference>
<dbReference type="PANTHER" id="PTHR43611">
    <property type="entry name" value="ALPHA-D-GLUCOSE 1-PHOSPHATE PHOSPHATASE"/>
    <property type="match status" value="1"/>
</dbReference>
<dbReference type="NCBIfam" id="TIGR01509">
    <property type="entry name" value="HAD-SF-IA-v3"/>
    <property type="match status" value="1"/>
</dbReference>
<dbReference type="PANTHER" id="PTHR43611:SF3">
    <property type="entry name" value="FLAVIN MONONUCLEOTIDE HYDROLASE 1, CHLOROPLATIC"/>
    <property type="match status" value="1"/>
</dbReference>
<sequence length="203" mass="23720">MIDTIIFDFGNIFINLDPKATETSFAQLGLNNWSNDLVELNHLYEFGKIDEYKFITGIQKHIPNADLVAIRQAWNAQVADFPLKRLEFLQFIKAKYKLFLLSNADQTHIDHFEHKEGISFSRDFYSCFEKTYFSFDIAMRKPDERVFQLILNNHNIDPKTTLFIDDTPENIEGAQKAGLKTWLLNPVKEDVTQLFDFLETLDD</sequence>
<dbReference type="SFLD" id="SFLDS00003">
    <property type="entry name" value="Haloacid_Dehalogenase"/>
    <property type="match status" value="1"/>
</dbReference>
<evidence type="ECO:0000313" key="2">
    <source>
        <dbReference type="Proteomes" id="UP001597534"/>
    </source>
</evidence>